<name>U3L0F6_CONFL</name>
<dbReference type="GO" id="GO:0008200">
    <property type="term" value="F:ion channel inhibitor activity"/>
    <property type="evidence" value="ECO:0007669"/>
    <property type="project" value="InterPro"/>
</dbReference>
<reference evidence="4" key="1">
    <citation type="submission" date="2012-08" db="EMBL/GenBank/DDBJ databases">
        <title>Transcriptome analysis reveals the diversity of conotoxins produced by Conus flavidus.</title>
        <authorList>
            <person name="Lu A."/>
            <person name="Xu S."/>
            <person name="Chi C."/>
            <person name="Wang C."/>
        </authorList>
    </citation>
    <scope>NUCLEOTIDE SEQUENCE</scope>
</reference>
<organism evidence="4">
    <name type="scientific">Conus flavidus</name>
    <name type="common">Yellow Pacific cone</name>
    <dbReference type="NCBI Taxonomy" id="101302"/>
    <lineage>
        <taxon>Eukaryota</taxon>
        <taxon>Metazoa</taxon>
        <taxon>Spiralia</taxon>
        <taxon>Lophotrochozoa</taxon>
        <taxon>Mollusca</taxon>
        <taxon>Gastropoda</taxon>
        <taxon>Caenogastropoda</taxon>
        <taxon>Neogastropoda</taxon>
        <taxon>Conoidea</taxon>
        <taxon>Conidae</taxon>
        <taxon>Conus</taxon>
        <taxon>Virgiconus</taxon>
    </lineage>
</organism>
<evidence type="ECO:0000256" key="2">
    <source>
        <dbReference type="ARBA" id="ARBA00022525"/>
    </source>
</evidence>
<dbReference type="EMBL" id="JX499088">
    <property type="protein sequence ID" value="AFU50772.1"/>
    <property type="molecule type" value="mRNA"/>
</dbReference>
<evidence type="ECO:0000256" key="3">
    <source>
        <dbReference type="SAM" id="SignalP"/>
    </source>
</evidence>
<dbReference type="AlphaFoldDB" id="U3L0F6"/>
<sequence length="83" mass="9373">MKLTCALIVAMLFLTACQLTTTDDSRGRQKYPTERLRVKMRNPKLSKLTKTCDPPGDSCSRWYNHCCSKLCTSRNSGPTCSRP</sequence>
<dbReference type="InterPro" id="IPR004214">
    <property type="entry name" value="Conotoxin"/>
</dbReference>
<gene>
    <name evidence="4" type="primary">Fla6.5</name>
</gene>
<evidence type="ECO:0000256" key="1">
    <source>
        <dbReference type="ARBA" id="ARBA00004613"/>
    </source>
</evidence>
<evidence type="ECO:0000313" key="4">
    <source>
        <dbReference type="EMBL" id="AFU50772.1"/>
    </source>
</evidence>
<keyword evidence="3" id="KW-0732">Signal</keyword>
<proteinExistence type="evidence at transcript level"/>
<feature type="non-terminal residue" evidence="4">
    <location>
        <position position="83"/>
    </location>
</feature>
<feature type="signal peptide" evidence="3">
    <location>
        <begin position="1"/>
        <end position="22"/>
    </location>
</feature>
<accession>U3L0F6</accession>
<keyword evidence="2" id="KW-0964">Secreted</keyword>
<protein>
    <submittedName>
        <fullName evidence="4">O1-conotoxin peptide Fla6.5</fullName>
    </submittedName>
</protein>
<dbReference type="Pfam" id="PF02950">
    <property type="entry name" value="Conotoxin"/>
    <property type="match status" value="1"/>
</dbReference>
<dbReference type="GO" id="GO:0005576">
    <property type="term" value="C:extracellular region"/>
    <property type="evidence" value="ECO:0007669"/>
    <property type="project" value="UniProtKB-SubCell"/>
</dbReference>
<dbReference type="PROSITE" id="PS51257">
    <property type="entry name" value="PROKAR_LIPOPROTEIN"/>
    <property type="match status" value="1"/>
</dbReference>
<feature type="chain" id="PRO_5004646116" evidence="3">
    <location>
        <begin position="23"/>
        <end position="83"/>
    </location>
</feature>
<comment type="subcellular location">
    <subcellularLocation>
        <location evidence="1">Secreted</location>
    </subcellularLocation>
</comment>